<dbReference type="Pfam" id="PF08818">
    <property type="entry name" value="DUF1801"/>
    <property type="match status" value="1"/>
</dbReference>
<dbReference type="AlphaFoldDB" id="A0A6J4VJE7"/>
<dbReference type="InterPro" id="IPR014922">
    <property type="entry name" value="YdhG-like"/>
</dbReference>
<accession>A0A6J4VJE7</accession>
<organism evidence="2">
    <name type="scientific">uncultured Thermomicrobiales bacterium</name>
    <dbReference type="NCBI Taxonomy" id="1645740"/>
    <lineage>
        <taxon>Bacteria</taxon>
        <taxon>Pseudomonadati</taxon>
        <taxon>Thermomicrobiota</taxon>
        <taxon>Thermomicrobia</taxon>
        <taxon>Thermomicrobiales</taxon>
        <taxon>environmental samples</taxon>
    </lineage>
</organism>
<reference evidence="2" key="1">
    <citation type="submission" date="2020-02" db="EMBL/GenBank/DDBJ databases">
        <authorList>
            <person name="Meier V. D."/>
        </authorList>
    </citation>
    <scope>NUCLEOTIDE SEQUENCE</scope>
    <source>
        <strain evidence="2">AVDCRST_MAG59</strain>
    </source>
</reference>
<dbReference type="SUPFAM" id="SSF159888">
    <property type="entry name" value="YdhG-like"/>
    <property type="match status" value="1"/>
</dbReference>
<evidence type="ECO:0000259" key="1">
    <source>
        <dbReference type="Pfam" id="PF08818"/>
    </source>
</evidence>
<protein>
    <recommendedName>
        <fullName evidence="1">YdhG-like domain-containing protein</fullName>
    </recommendedName>
</protein>
<feature type="domain" description="YdhG-like" evidence="1">
    <location>
        <begin position="22"/>
        <end position="113"/>
    </location>
</feature>
<dbReference type="EMBL" id="CADCWF010000338">
    <property type="protein sequence ID" value="CAA9580122.1"/>
    <property type="molecule type" value="Genomic_DNA"/>
</dbReference>
<name>A0A6J4VJE7_9BACT</name>
<proteinExistence type="predicted"/>
<dbReference type="Gene3D" id="3.90.1150.200">
    <property type="match status" value="1"/>
</dbReference>
<evidence type="ECO:0000313" key="2">
    <source>
        <dbReference type="EMBL" id="CAA9580122.1"/>
    </source>
</evidence>
<sequence length="122" mass="13180">MQSRAADVDAYLAEVPTERWPVLVALRDRCRAALPGYEEGMAHGMPSYARRGIVAVAWASQKRYVSLYVMEAEVVDGHREELAASGASVGKGCIRFAGPEKIDLALVDRLLRATATSATALC</sequence>
<gene>
    <name evidence="2" type="ORF">AVDCRST_MAG59-4626</name>
</gene>